<dbReference type="EMBL" id="KN846993">
    <property type="protein sequence ID" value="KIW90549.1"/>
    <property type="molecule type" value="Genomic_DNA"/>
</dbReference>
<name>A0A0D2I132_CLAB1</name>
<dbReference type="GO" id="GO:0016491">
    <property type="term" value="F:oxidoreductase activity"/>
    <property type="evidence" value="ECO:0007669"/>
    <property type="project" value="UniProtKB-KW"/>
</dbReference>
<organism evidence="3 4">
    <name type="scientific">Cladophialophora bantiana (strain ATCC 10958 / CBS 173.52 / CDC B-1940 / NIH 8579)</name>
    <name type="common">Xylohypha bantiana</name>
    <dbReference type="NCBI Taxonomy" id="1442370"/>
    <lineage>
        <taxon>Eukaryota</taxon>
        <taxon>Fungi</taxon>
        <taxon>Dikarya</taxon>
        <taxon>Ascomycota</taxon>
        <taxon>Pezizomycotina</taxon>
        <taxon>Eurotiomycetes</taxon>
        <taxon>Chaetothyriomycetidae</taxon>
        <taxon>Chaetothyriales</taxon>
        <taxon>Herpotrichiellaceae</taxon>
        <taxon>Cladophialophora</taxon>
    </lineage>
</organism>
<comment type="similarity">
    <text evidence="1">Belongs to the LDH2/MDH2 oxidoreductase family.</text>
</comment>
<keyword evidence="2" id="KW-0560">Oxidoreductase</keyword>
<evidence type="ECO:0000256" key="2">
    <source>
        <dbReference type="ARBA" id="ARBA00023002"/>
    </source>
</evidence>
<dbReference type="Proteomes" id="UP000053789">
    <property type="component" value="Unassembled WGS sequence"/>
</dbReference>
<accession>A0A0D2I132</accession>
<proteinExistence type="inferred from homology"/>
<dbReference type="InterPro" id="IPR043143">
    <property type="entry name" value="Mal/L-sulf/L-lact_DH-like_NADP"/>
</dbReference>
<protein>
    <recommendedName>
        <fullName evidence="5">Malate/L-lactate dehydrogenase</fullName>
    </recommendedName>
</protein>
<dbReference type="HOGENOM" id="CLU_040452_2_0_1"/>
<evidence type="ECO:0000313" key="3">
    <source>
        <dbReference type="EMBL" id="KIW90549.1"/>
    </source>
</evidence>
<dbReference type="Pfam" id="PF02615">
    <property type="entry name" value="Ldh_2"/>
    <property type="match status" value="1"/>
</dbReference>
<dbReference type="InterPro" id="IPR036111">
    <property type="entry name" value="Mal/L-sulfo/L-lacto_DH-like_sf"/>
</dbReference>
<keyword evidence="4" id="KW-1185">Reference proteome</keyword>
<reference evidence="3" key="1">
    <citation type="submission" date="2015-01" db="EMBL/GenBank/DDBJ databases">
        <title>The Genome Sequence of Cladophialophora bantiana CBS 173.52.</title>
        <authorList>
            <consortium name="The Broad Institute Genomics Platform"/>
            <person name="Cuomo C."/>
            <person name="de Hoog S."/>
            <person name="Gorbushina A."/>
            <person name="Stielow B."/>
            <person name="Teixiera M."/>
            <person name="Abouelleil A."/>
            <person name="Chapman S.B."/>
            <person name="Priest M."/>
            <person name="Young S.K."/>
            <person name="Wortman J."/>
            <person name="Nusbaum C."/>
            <person name="Birren B."/>
        </authorList>
    </citation>
    <scope>NUCLEOTIDE SEQUENCE [LARGE SCALE GENOMIC DNA]</scope>
    <source>
        <strain evidence="3">CBS 173.52</strain>
    </source>
</reference>
<dbReference type="PANTHER" id="PTHR11091">
    <property type="entry name" value="OXIDOREDUCTASE-RELATED"/>
    <property type="match status" value="1"/>
</dbReference>
<dbReference type="SUPFAM" id="SSF89733">
    <property type="entry name" value="L-sulfolactate dehydrogenase-like"/>
    <property type="match status" value="1"/>
</dbReference>
<dbReference type="RefSeq" id="XP_016617218.1">
    <property type="nucleotide sequence ID" value="XM_016766920.1"/>
</dbReference>
<evidence type="ECO:0008006" key="5">
    <source>
        <dbReference type="Google" id="ProtNLM"/>
    </source>
</evidence>
<gene>
    <name evidence="3" type="ORF">Z519_09196</name>
</gene>
<evidence type="ECO:0000313" key="4">
    <source>
        <dbReference type="Proteomes" id="UP000053789"/>
    </source>
</evidence>
<dbReference type="Gene3D" id="1.10.1530.10">
    <property type="match status" value="1"/>
</dbReference>
<dbReference type="AlphaFoldDB" id="A0A0D2I132"/>
<dbReference type="PANTHER" id="PTHR11091:SF0">
    <property type="entry name" value="MALATE DEHYDROGENASE"/>
    <property type="match status" value="1"/>
</dbReference>
<dbReference type="GeneID" id="27702124"/>
<dbReference type="InterPro" id="IPR003767">
    <property type="entry name" value="Malate/L-lactate_DH-like"/>
</dbReference>
<dbReference type="Gene3D" id="3.30.1370.60">
    <property type="entry name" value="Hypothetical oxidoreductase yiak, domain 2"/>
    <property type="match status" value="1"/>
</dbReference>
<evidence type="ECO:0000256" key="1">
    <source>
        <dbReference type="ARBA" id="ARBA00006056"/>
    </source>
</evidence>
<dbReference type="InterPro" id="IPR043144">
    <property type="entry name" value="Mal/L-sulf/L-lact_DH-like_ah"/>
</dbReference>
<sequence length="365" mass="39237">MSDTYVYVTADTAQKFAEELLESAGCRKEDANTIAQALVLADLRGIDTHGINRLPGYLDRVKAGVLNVRPDLHLIQKTPVMGLIDAQNTFGFLAGCKAVDEAINMATIYGVGIVAVKNSGHYGMGGTYCLRAMEKGFGAMAFTNSSRSMPAWGSREPLLGTSPFAVGLPGGQNGDFLLDMSPSVVARGKIRKAARRGESIPEGWALDADGRTTTDPAAALKGVVLPIGGPKGSGIAMMMDIFGGLMSGASFAGGVNDQYHVLDKPQGVGHFFMVFRPDVFLKSTTEYIQRMDLLMHKIRTSEPAAGVNRVYIPGEIEKSTEEHRRVDGIPFTREEVQRLEILAEEWGCSVKLGPPKVVGSIQSRN</sequence>
<dbReference type="VEuPathDB" id="FungiDB:Z519_09196"/>
<dbReference type="OrthoDB" id="7881616at2759"/>